<dbReference type="Gene3D" id="3.30.2310.20">
    <property type="entry name" value="RelE-like"/>
    <property type="match status" value="1"/>
</dbReference>
<dbReference type="InterPro" id="IPR035093">
    <property type="entry name" value="RelE/ParE_toxin_dom_sf"/>
</dbReference>
<sequence>MTWRVEWTPQGTVSLQRIPWQDGERIDAAVQRFATTAEGDAYRLPGDDITTVRLAVGSYRVRATFDPWDGTMRVWWVYSV</sequence>
<proteinExistence type="predicted"/>
<name>A0A150PDH1_SORCE</name>
<dbReference type="SUPFAM" id="SSF143011">
    <property type="entry name" value="RelE-like"/>
    <property type="match status" value="1"/>
</dbReference>
<evidence type="ECO:0000313" key="1">
    <source>
        <dbReference type="EMBL" id="KYF53733.1"/>
    </source>
</evidence>
<dbReference type="Proteomes" id="UP000075604">
    <property type="component" value="Unassembled WGS sequence"/>
</dbReference>
<gene>
    <name evidence="1" type="ORF">BE04_48085</name>
</gene>
<organism evidence="1 2">
    <name type="scientific">Sorangium cellulosum</name>
    <name type="common">Polyangium cellulosum</name>
    <dbReference type="NCBI Taxonomy" id="56"/>
    <lineage>
        <taxon>Bacteria</taxon>
        <taxon>Pseudomonadati</taxon>
        <taxon>Myxococcota</taxon>
        <taxon>Polyangia</taxon>
        <taxon>Polyangiales</taxon>
        <taxon>Polyangiaceae</taxon>
        <taxon>Sorangium</taxon>
    </lineage>
</organism>
<protein>
    <submittedName>
        <fullName evidence="1">Uncharacterized protein</fullName>
    </submittedName>
</protein>
<evidence type="ECO:0000313" key="2">
    <source>
        <dbReference type="Proteomes" id="UP000075604"/>
    </source>
</evidence>
<accession>A0A150PDH1</accession>
<dbReference type="AlphaFoldDB" id="A0A150PDH1"/>
<dbReference type="EMBL" id="JELX01002957">
    <property type="protein sequence ID" value="KYF53733.1"/>
    <property type="molecule type" value="Genomic_DNA"/>
</dbReference>
<comment type="caution">
    <text evidence="1">The sequence shown here is derived from an EMBL/GenBank/DDBJ whole genome shotgun (WGS) entry which is preliminary data.</text>
</comment>
<reference evidence="1 2" key="1">
    <citation type="submission" date="2014-02" db="EMBL/GenBank/DDBJ databases">
        <title>The small core and large imbalanced accessory genome model reveals a collaborative survival strategy of Sorangium cellulosum strains in nature.</title>
        <authorList>
            <person name="Han K."/>
            <person name="Peng R."/>
            <person name="Blom J."/>
            <person name="Li Y.-Z."/>
        </authorList>
    </citation>
    <scope>NUCLEOTIDE SEQUENCE [LARGE SCALE GENOMIC DNA]</scope>
    <source>
        <strain evidence="1 2">So0157-18</strain>
    </source>
</reference>